<dbReference type="KEGG" id="lul:LPB138_01160"/>
<proteinExistence type="predicted"/>
<reference evidence="1 2" key="1">
    <citation type="submission" date="2016-10" db="EMBL/GenBank/DDBJ databases">
        <title>Lutibacter sp. LPB0138, isolated from marine gastropod.</title>
        <authorList>
            <person name="Kim E."/>
            <person name="Yi H."/>
        </authorList>
    </citation>
    <scope>NUCLEOTIDE SEQUENCE [LARGE SCALE GENOMIC DNA]</scope>
    <source>
        <strain evidence="1 2">LPB0138</strain>
    </source>
</reference>
<sequence>MKLKFIFIAFLFTACIQKKEPIPNIQSDTITVYDEETYMKLLAKNNDLKIKVIDTNCINDRKRAKSDIEKGKLYYFHSNSWYEWTEMAKLISEFNIELISYEFGCIAPPEGFESNCYEKLMNTEIHNRIGMKKIDSLWKIAERNFVLKYPDSLYMKDGIDVRTKYLLK</sequence>
<dbReference type="OrthoDB" id="1246706at2"/>
<dbReference type="EMBL" id="CP017478">
    <property type="protein sequence ID" value="AOW19375.1"/>
    <property type="molecule type" value="Genomic_DNA"/>
</dbReference>
<evidence type="ECO:0008006" key="3">
    <source>
        <dbReference type="Google" id="ProtNLM"/>
    </source>
</evidence>
<dbReference type="Proteomes" id="UP000176050">
    <property type="component" value="Chromosome"/>
</dbReference>
<protein>
    <recommendedName>
        <fullName evidence="3">Lipoprotein</fullName>
    </recommendedName>
</protein>
<name>A0A1D8P469_9FLAO</name>
<organism evidence="1 2">
    <name type="scientific">Urechidicola croceus</name>
    <dbReference type="NCBI Taxonomy" id="1850246"/>
    <lineage>
        <taxon>Bacteria</taxon>
        <taxon>Pseudomonadati</taxon>
        <taxon>Bacteroidota</taxon>
        <taxon>Flavobacteriia</taxon>
        <taxon>Flavobacteriales</taxon>
        <taxon>Flavobacteriaceae</taxon>
        <taxon>Urechidicola</taxon>
    </lineage>
</organism>
<dbReference type="STRING" id="1850246.LPB138_01160"/>
<gene>
    <name evidence="1" type="ORF">LPB138_01160</name>
</gene>
<evidence type="ECO:0000313" key="1">
    <source>
        <dbReference type="EMBL" id="AOW19375.1"/>
    </source>
</evidence>
<keyword evidence="2" id="KW-1185">Reference proteome</keyword>
<dbReference type="RefSeq" id="WP_070235499.1">
    <property type="nucleotide sequence ID" value="NZ_CP017478.1"/>
</dbReference>
<accession>A0A1D8P469</accession>
<dbReference type="PROSITE" id="PS51257">
    <property type="entry name" value="PROKAR_LIPOPROTEIN"/>
    <property type="match status" value="1"/>
</dbReference>
<evidence type="ECO:0000313" key="2">
    <source>
        <dbReference type="Proteomes" id="UP000176050"/>
    </source>
</evidence>
<dbReference type="AlphaFoldDB" id="A0A1D8P469"/>